<name>A0A2J7ZNL3_9CHLO</name>
<gene>
    <name evidence="2" type="ORF">TSOC_012241</name>
</gene>
<comment type="caution">
    <text evidence="2">The sequence shown here is derived from an EMBL/GenBank/DDBJ whole genome shotgun (WGS) entry which is preliminary data.</text>
</comment>
<dbReference type="AlphaFoldDB" id="A0A2J7ZNL3"/>
<dbReference type="OrthoDB" id="550597at2759"/>
<dbReference type="EMBL" id="PGGS01000783">
    <property type="protein sequence ID" value="PNH01838.1"/>
    <property type="molecule type" value="Genomic_DNA"/>
</dbReference>
<organism evidence="2 3">
    <name type="scientific">Tetrabaena socialis</name>
    <dbReference type="NCBI Taxonomy" id="47790"/>
    <lineage>
        <taxon>Eukaryota</taxon>
        <taxon>Viridiplantae</taxon>
        <taxon>Chlorophyta</taxon>
        <taxon>core chlorophytes</taxon>
        <taxon>Chlorophyceae</taxon>
        <taxon>CS clade</taxon>
        <taxon>Chlamydomonadales</taxon>
        <taxon>Tetrabaenaceae</taxon>
        <taxon>Tetrabaena</taxon>
    </lineage>
</organism>
<evidence type="ECO:0000313" key="3">
    <source>
        <dbReference type="Proteomes" id="UP000236333"/>
    </source>
</evidence>
<evidence type="ECO:0000256" key="1">
    <source>
        <dbReference type="SAM" id="MobiDB-lite"/>
    </source>
</evidence>
<proteinExistence type="predicted"/>
<dbReference type="Proteomes" id="UP000236333">
    <property type="component" value="Unassembled WGS sequence"/>
</dbReference>
<accession>A0A2J7ZNL3</accession>
<protein>
    <submittedName>
        <fullName evidence="2">Uncharacterized protein</fullName>
    </submittedName>
</protein>
<keyword evidence="3" id="KW-1185">Reference proteome</keyword>
<sequence>MTAHPSTYEPSGAGTIAVWPSRHWCAAKQPRPPGRPAPRGTPVCDIRPCKLVSASLALRMCGLLTPFDSQRGEPPKPASCSSLPHSFKAARAAGPSGLPRGADARVPALRAPHKPASPSLRSNLKAGPVGILGMGVGTDPSEAVKLAWQPIVYCGSYGDTGLSYTDLVPAAPGARLATQAHGPTAAGITLRPLGRSGGSSGGGHSHEQPWCQQAGPMARTGITSIRFMKGSVYGAHSSGSDRDFFSSVSACSGDSDWWSSGRCRP</sequence>
<feature type="region of interest" description="Disordered" evidence="1">
    <location>
        <begin position="194"/>
        <end position="213"/>
    </location>
</feature>
<reference evidence="2 3" key="1">
    <citation type="journal article" date="2017" name="Mol. Biol. Evol.">
        <title>The 4-celled Tetrabaena socialis nuclear genome reveals the essential components for genetic control of cell number at the origin of multicellularity in the volvocine lineage.</title>
        <authorList>
            <person name="Featherston J."/>
            <person name="Arakaki Y."/>
            <person name="Hanschen E.R."/>
            <person name="Ferris P.J."/>
            <person name="Michod R.E."/>
            <person name="Olson B.J.S.C."/>
            <person name="Nozaki H."/>
            <person name="Durand P.M."/>
        </authorList>
    </citation>
    <scope>NUCLEOTIDE SEQUENCE [LARGE SCALE GENOMIC DNA]</scope>
    <source>
        <strain evidence="2 3">NIES-571</strain>
    </source>
</reference>
<evidence type="ECO:0000313" key="2">
    <source>
        <dbReference type="EMBL" id="PNH01838.1"/>
    </source>
</evidence>